<protein>
    <submittedName>
        <fullName evidence="1">Uncharacterized protein</fullName>
    </submittedName>
</protein>
<organism evidence="1">
    <name type="scientific">Candidatus Kentrum sp. FW</name>
    <dbReference type="NCBI Taxonomy" id="2126338"/>
    <lineage>
        <taxon>Bacteria</taxon>
        <taxon>Pseudomonadati</taxon>
        <taxon>Pseudomonadota</taxon>
        <taxon>Gammaproteobacteria</taxon>
        <taxon>Candidatus Kentrum</taxon>
    </lineage>
</organism>
<dbReference type="EMBL" id="CAADFE010000057">
    <property type="protein sequence ID" value="VFJ74042.1"/>
    <property type="molecule type" value="Genomic_DNA"/>
</dbReference>
<sequence length="56" mass="6342">MRYSYPFLILSVLLSYIWNAFADPVVEDQVVLENIPGFNLIESTVIRGEEIPSDAP</sequence>
<evidence type="ECO:0000313" key="1">
    <source>
        <dbReference type="EMBL" id="VFJ74042.1"/>
    </source>
</evidence>
<name>A0A450TXR0_9GAMM</name>
<gene>
    <name evidence="1" type="ORF">BECKFW1821C_GA0114237_10574</name>
</gene>
<dbReference type="AlphaFoldDB" id="A0A450TXR0"/>
<proteinExistence type="predicted"/>
<accession>A0A450TXR0</accession>
<reference evidence="1" key="1">
    <citation type="submission" date="2019-02" db="EMBL/GenBank/DDBJ databases">
        <authorList>
            <person name="Gruber-Vodicka R. H."/>
            <person name="Seah K. B. B."/>
        </authorList>
    </citation>
    <scope>NUCLEOTIDE SEQUENCE</scope>
    <source>
        <strain evidence="1">BECK_BZ131</strain>
    </source>
</reference>